<dbReference type="PROSITE" id="PS51257">
    <property type="entry name" value="PROKAR_LIPOPROTEIN"/>
    <property type="match status" value="1"/>
</dbReference>
<dbReference type="PANTHER" id="PTHR30535">
    <property type="entry name" value="VITAMIN B12-BINDING PROTEIN"/>
    <property type="match status" value="1"/>
</dbReference>
<dbReference type="EMBL" id="LZYZ01000008">
    <property type="protein sequence ID" value="OOM07491.1"/>
    <property type="molecule type" value="Genomic_DNA"/>
</dbReference>
<feature type="chain" id="PRO_5039486253" evidence="2">
    <location>
        <begin position="25"/>
        <end position="304"/>
    </location>
</feature>
<dbReference type="InterPro" id="IPR050902">
    <property type="entry name" value="ABC_Transporter_SBP"/>
</dbReference>
<dbReference type="RefSeq" id="WP_077867020.1">
    <property type="nucleotide sequence ID" value="NZ_LZYZ01000008.1"/>
</dbReference>
<accession>A0A1S8MTI5</accession>
<evidence type="ECO:0000259" key="3">
    <source>
        <dbReference type="PROSITE" id="PS50983"/>
    </source>
</evidence>
<sequence length="304" mass="33233">MKLKNKFLSLFLIVILAISTLVSCGNKTAAMTDREGNSFKLPQKINTIISTAPSNTEILVGLGLSDKLVAIDKYSSDVDGVNKDLPKIDFKNPDAETLVSLKPDIIIASGHNKTGNEDPFAAVKEAGIPVVYIPTSSSIEDLYKDIDFISKITGTEKKGNEMITNMKDDIGSIKKIGDTITNKKNVYFEIGSTSALYSFGNNTFLNEMIEIVGAKNIFANENSWISPNPEYIVKANPDVILTNEPTDNAAINIKNREGFKDVTAVKENNVFAIDNNSSSRPSQNIIKALKQIAKAIYPEEYSNV</sequence>
<proteinExistence type="inferred from homology"/>
<dbReference type="Proteomes" id="UP000191154">
    <property type="component" value="Unassembled WGS sequence"/>
</dbReference>
<comment type="similarity">
    <text evidence="1">Belongs to the bacterial solute-binding protein 8 family.</text>
</comment>
<dbReference type="Pfam" id="PF01497">
    <property type="entry name" value="Peripla_BP_2"/>
    <property type="match status" value="1"/>
</dbReference>
<evidence type="ECO:0000256" key="2">
    <source>
        <dbReference type="SAM" id="SignalP"/>
    </source>
</evidence>
<dbReference type="PROSITE" id="PS50983">
    <property type="entry name" value="FE_B12_PBP"/>
    <property type="match status" value="1"/>
</dbReference>
<dbReference type="Gene3D" id="3.40.50.1980">
    <property type="entry name" value="Nitrogenase molybdenum iron protein domain"/>
    <property type="match status" value="2"/>
</dbReference>
<dbReference type="STRING" id="169679.CSACC_32560"/>
<organism evidence="4 5">
    <name type="scientific">Clostridium saccharobutylicum</name>
    <dbReference type="NCBI Taxonomy" id="169679"/>
    <lineage>
        <taxon>Bacteria</taxon>
        <taxon>Bacillati</taxon>
        <taxon>Bacillota</taxon>
        <taxon>Clostridia</taxon>
        <taxon>Eubacteriales</taxon>
        <taxon>Clostridiaceae</taxon>
        <taxon>Clostridium</taxon>
    </lineage>
</organism>
<protein>
    <submittedName>
        <fullName evidence="4">Vitamin B12-binding protein</fullName>
    </submittedName>
</protein>
<evidence type="ECO:0000313" key="4">
    <source>
        <dbReference type="EMBL" id="OOM07491.1"/>
    </source>
</evidence>
<dbReference type="AlphaFoldDB" id="A0A1S8MTI5"/>
<dbReference type="InterPro" id="IPR002491">
    <property type="entry name" value="ABC_transptr_periplasmic_BD"/>
</dbReference>
<feature type="domain" description="Fe/B12 periplasmic-binding" evidence="3">
    <location>
        <begin position="47"/>
        <end position="300"/>
    </location>
</feature>
<reference evidence="4 5" key="1">
    <citation type="submission" date="2016-05" db="EMBL/GenBank/DDBJ databases">
        <title>Microbial solvent formation.</title>
        <authorList>
            <person name="Poehlein A."/>
            <person name="Montoya Solano J.D."/>
            <person name="Flitsch S."/>
            <person name="Krabben P."/>
            <person name="Duerre P."/>
            <person name="Daniel R."/>
        </authorList>
    </citation>
    <scope>NUCLEOTIDE SEQUENCE [LARGE SCALE GENOMIC DNA]</scope>
    <source>
        <strain evidence="4 5">L1-8</strain>
    </source>
</reference>
<gene>
    <name evidence="4" type="primary">btuF</name>
    <name evidence="4" type="ORF">CLOSAC_40210</name>
</gene>
<name>A0A1S8MTI5_CLOSA</name>
<dbReference type="PANTHER" id="PTHR30535:SF34">
    <property type="entry name" value="MOLYBDATE-BINDING PROTEIN MOLA"/>
    <property type="match status" value="1"/>
</dbReference>
<feature type="signal peptide" evidence="2">
    <location>
        <begin position="1"/>
        <end position="24"/>
    </location>
</feature>
<keyword evidence="2" id="KW-0732">Signal</keyword>
<dbReference type="CDD" id="cd01143">
    <property type="entry name" value="YvrC"/>
    <property type="match status" value="1"/>
</dbReference>
<comment type="caution">
    <text evidence="4">The sequence shown here is derived from an EMBL/GenBank/DDBJ whole genome shotgun (WGS) entry which is preliminary data.</text>
</comment>
<evidence type="ECO:0000256" key="1">
    <source>
        <dbReference type="ARBA" id="ARBA00008814"/>
    </source>
</evidence>
<evidence type="ECO:0000313" key="5">
    <source>
        <dbReference type="Proteomes" id="UP000191154"/>
    </source>
</evidence>
<dbReference type="GO" id="GO:0071281">
    <property type="term" value="P:cellular response to iron ion"/>
    <property type="evidence" value="ECO:0007669"/>
    <property type="project" value="TreeGrafter"/>
</dbReference>
<dbReference type="SUPFAM" id="SSF53807">
    <property type="entry name" value="Helical backbone' metal receptor"/>
    <property type="match status" value="1"/>
</dbReference>